<comment type="similarity">
    <text evidence="7">Belongs to the nucleoporin Nup84/Nup107 family.</text>
</comment>
<dbReference type="InterPro" id="IPR007252">
    <property type="entry name" value="Nup84/Nup107"/>
</dbReference>
<comment type="subunit">
    <text evidence="7">Part of the nuclear pore complex (NPC).</text>
</comment>
<dbReference type="GO" id="GO:0031965">
    <property type="term" value="C:nuclear membrane"/>
    <property type="evidence" value="ECO:0007669"/>
    <property type="project" value="UniProtKB-SubCell"/>
</dbReference>
<evidence type="ECO:0000256" key="7">
    <source>
        <dbReference type="RuleBase" id="RU365072"/>
    </source>
</evidence>
<dbReference type="GO" id="GO:0006606">
    <property type="term" value="P:protein import into nucleus"/>
    <property type="evidence" value="ECO:0007669"/>
    <property type="project" value="TreeGrafter"/>
</dbReference>
<protein>
    <recommendedName>
        <fullName evidence="7">Nuclear pore complex protein</fullName>
    </recommendedName>
</protein>
<dbReference type="PANTHER" id="PTHR13003">
    <property type="entry name" value="NUP107-RELATED"/>
    <property type="match status" value="1"/>
</dbReference>
<keyword evidence="7" id="KW-0472">Membrane</keyword>
<keyword evidence="6 7" id="KW-0539">Nucleus</keyword>
<evidence type="ECO:0000256" key="5">
    <source>
        <dbReference type="ARBA" id="ARBA00023132"/>
    </source>
</evidence>
<comment type="subcellular location">
    <subcellularLocation>
        <location evidence="7">Nucleus</location>
        <location evidence="7">Nuclear pore complex</location>
    </subcellularLocation>
    <subcellularLocation>
        <location evidence="7">Nucleus membrane</location>
    </subcellularLocation>
</comment>
<dbReference type="GO" id="GO:0017056">
    <property type="term" value="F:structural constituent of nuclear pore"/>
    <property type="evidence" value="ECO:0007669"/>
    <property type="project" value="UniProtKB-UniRule"/>
</dbReference>
<keyword evidence="5 7" id="KW-0906">Nuclear pore complex</keyword>
<evidence type="ECO:0000313" key="8">
    <source>
        <dbReference type="EMBL" id="BBG98769.1"/>
    </source>
</evidence>
<dbReference type="GO" id="GO:0000973">
    <property type="term" value="P:post-transcriptional tethering of RNA polymerase II gene DNA at nuclear periphery"/>
    <property type="evidence" value="ECO:0007669"/>
    <property type="project" value="TreeGrafter"/>
</dbReference>
<dbReference type="EMBL" id="AP019299">
    <property type="protein sequence ID" value="BBG98769.1"/>
    <property type="molecule type" value="Genomic_DNA"/>
</dbReference>
<keyword evidence="4 7" id="KW-0811">Translocation</keyword>
<sequence>MESVVKSESINYILGSNPHLFFGLGIYKSTFNKQDESLLEDVWTLLRAGRLEEACHLCRSAGQPWRAATLCVFGGLDQFPSIEALVKNGKDRTLQAIELESGIGHQWHLWKWASYCASEKIAEQDAGKYESAVYAAQCSNLKRMLPICTDWESACWAMAKSWLDVQLDLELAHLEPERLDQFKSIGDAIDGSPGHSDGAVQPSNGPGIWPLQVLNQQPRQLSDLLQKLHSGEMVHESVTRGCKEQQRQIEMILMLGDIARLLDLIWSWIAPSEDDQNVFRPHGDPQMIRFGAHLVLVLRYLLGDEMDAFREKIMNVGDLIVHIKDPEIAKFVFTEGVGEGLRYAMFLFSKQHEELVGIYASQLARHRCIDLFVHMMELRLNSRLYHNFYVSKIYSVCRGFVKISGIKVGKYDKLSDVAEQHRLQSLPKAMQHIVPGVALVFNVESFLQCHMWCSPLLSFLAEPLKQLSESSDSLEDYNVSQNLEEFHDWNEYYSCDAKYRNWLKIELENAEVSPLELSMEEKQRAILSAKETLNSSLSLLLRKENPWLAPGEDHVYESVEPIFLELHATAMLCLRSGECLPPDATVCATLMSALYSSVSEQDVLNRQLMINVSISSKDNYCVEVVLRCLAVAGDGLGQQEHNDGGILSTVMAAGFKGELLRFQSGSQWRFPD</sequence>
<name>A0A4Y1R3Q5_PRUDU</name>
<keyword evidence="2" id="KW-0509">mRNA transport</keyword>
<evidence type="ECO:0000256" key="2">
    <source>
        <dbReference type="ARBA" id="ARBA00022816"/>
    </source>
</evidence>
<dbReference type="GO" id="GO:0006406">
    <property type="term" value="P:mRNA export from nucleus"/>
    <property type="evidence" value="ECO:0007669"/>
    <property type="project" value="TreeGrafter"/>
</dbReference>
<dbReference type="Gene3D" id="1.10.3450.20">
    <property type="match status" value="1"/>
</dbReference>
<evidence type="ECO:0000256" key="4">
    <source>
        <dbReference type="ARBA" id="ARBA00023010"/>
    </source>
</evidence>
<dbReference type="AlphaFoldDB" id="A0A4Y1R3Q5"/>
<dbReference type="PANTHER" id="PTHR13003:SF2">
    <property type="entry name" value="NUCLEAR PORE COMPLEX PROTEIN NUP107"/>
    <property type="match status" value="1"/>
</dbReference>
<keyword evidence="1 7" id="KW-0813">Transport</keyword>
<keyword evidence="3" id="KW-0653">Protein transport</keyword>
<organism evidence="8">
    <name type="scientific">Prunus dulcis</name>
    <name type="common">Almond</name>
    <name type="synonym">Amygdalus dulcis</name>
    <dbReference type="NCBI Taxonomy" id="3755"/>
    <lineage>
        <taxon>Eukaryota</taxon>
        <taxon>Viridiplantae</taxon>
        <taxon>Streptophyta</taxon>
        <taxon>Embryophyta</taxon>
        <taxon>Tracheophyta</taxon>
        <taxon>Spermatophyta</taxon>
        <taxon>Magnoliopsida</taxon>
        <taxon>eudicotyledons</taxon>
        <taxon>Gunneridae</taxon>
        <taxon>Pentapetalae</taxon>
        <taxon>rosids</taxon>
        <taxon>fabids</taxon>
        <taxon>Rosales</taxon>
        <taxon>Rosaceae</taxon>
        <taxon>Amygdaloideae</taxon>
        <taxon>Amygdaleae</taxon>
        <taxon>Prunus</taxon>
    </lineage>
</organism>
<comment type="function">
    <text evidence="7">Functions as a component of the nuclear pore complex (NPC).</text>
</comment>
<accession>A0A4Y1R3Q5</accession>
<dbReference type="Pfam" id="PF04121">
    <property type="entry name" value="Nup84_Nup100"/>
    <property type="match status" value="1"/>
</dbReference>
<evidence type="ECO:0000256" key="6">
    <source>
        <dbReference type="ARBA" id="ARBA00023242"/>
    </source>
</evidence>
<reference evidence="8" key="1">
    <citation type="journal article" date="2019" name="Science">
        <title>Mutation of a bHLH transcription factor allowed almond domestication.</title>
        <authorList>
            <person name="Sanchez-Perez R."/>
            <person name="Pavan S."/>
            <person name="Mazzeo R."/>
            <person name="Moldovan C."/>
            <person name="Aiese Cigliano R."/>
            <person name="Del Cueto J."/>
            <person name="Ricciardi F."/>
            <person name="Lotti C."/>
            <person name="Ricciardi L."/>
            <person name="Dicenta F."/>
            <person name="Lopez-Marques R.L."/>
            <person name="Lindberg Moller B."/>
        </authorList>
    </citation>
    <scope>NUCLEOTIDE SEQUENCE</scope>
</reference>
<dbReference type="GO" id="GO:0031080">
    <property type="term" value="C:nuclear pore outer ring"/>
    <property type="evidence" value="ECO:0007669"/>
    <property type="project" value="TreeGrafter"/>
</dbReference>
<evidence type="ECO:0000256" key="1">
    <source>
        <dbReference type="ARBA" id="ARBA00022448"/>
    </source>
</evidence>
<proteinExistence type="inferred from homology"/>
<evidence type="ECO:0000256" key="3">
    <source>
        <dbReference type="ARBA" id="ARBA00022927"/>
    </source>
</evidence>
<gene>
    <name evidence="8" type="ORF">Prudu_008257</name>
</gene>